<dbReference type="PANTHER" id="PTHR23510">
    <property type="entry name" value="INNER MEMBRANE TRANSPORT PROTEIN YAJR"/>
    <property type="match status" value="1"/>
</dbReference>
<dbReference type="EnsemblPlants" id="Pp3c2_35901V3.4">
    <property type="protein sequence ID" value="Pp3c2_35901V3.4"/>
    <property type="gene ID" value="Pp3c2_35901"/>
</dbReference>
<dbReference type="Gramene" id="Pp3c2_35901V3.3">
    <property type="protein sequence ID" value="Pp3c2_35901V3.3"/>
    <property type="gene ID" value="Pp3c2_35901"/>
</dbReference>
<dbReference type="SUPFAM" id="SSF103473">
    <property type="entry name" value="MFS general substrate transporter"/>
    <property type="match status" value="1"/>
</dbReference>
<comment type="similarity">
    <text evidence="2">Belongs to the major facilitator superfamily.</text>
</comment>
<dbReference type="GO" id="GO:0022857">
    <property type="term" value="F:transmembrane transporter activity"/>
    <property type="evidence" value="ECO:0000318"/>
    <property type="project" value="GO_Central"/>
</dbReference>
<evidence type="ECO:0000313" key="9">
    <source>
        <dbReference type="EMBL" id="PNR60895.1"/>
    </source>
</evidence>
<feature type="transmembrane region" description="Helical" evidence="7">
    <location>
        <begin position="303"/>
        <end position="329"/>
    </location>
</feature>
<comment type="subcellular location">
    <subcellularLocation>
        <location evidence="1">Membrane</location>
        <topology evidence="1">Multi-pass membrane protein</topology>
    </subcellularLocation>
</comment>
<feature type="region of interest" description="Disordered" evidence="6">
    <location>
        <begin position="479"/>
        <end position="528"/>
    </location>
</feature>
<dbReference type="Pfam" id="PF03105">
    <property type="entry name" value="SPX"/>
    <property type="match status" value="1"/>
</dbReference>
<dbReference type="GO" id="GO:0016020">
    <property type="term" value="C:membrane"/>
    <property type="evidence" value="ECO:0000318"/>
    <property type="project" value="GO_Central"/>
</dbReference>
<evidence type="ECO:0000256" key="3">
    <source>
        <dbReference type="ARBA" id="ARBA00022692"/>
    </source>
</evidence>
<dbReference type="KEGG" id="ppp:112278798"/>
<dbReference type="OrthoDB" id="5588846at2759"/>
<dbReference type="Proteomes" id="UP000006727">
    <property type="component" value="Chromosome 2"/>
</dbReference>
<feature type="transmembrane region" description="Helical" evidence="7">
    <location>
        <begin position="641"/>
        <end position="664"/>
    </location>
</feature>
<feature type="domain" description="SPX" evidence="8">
    <location>
        <begin position="2"/>
        <end position="159"/>
    </location>
</feature>
<gene>
    <name evidence="10" type="primary">LOC112278798</name>
    <name evidence="9" type="ORF">PHYPA_003688</name>
</gene>
<evidence type="ECO:0000256" key="7">
    <source>
        <dbReference type="SAM" id="Phobius"/>
    </source>
</evidence>
<dbReference type="Gramene" id="Pp3c2_35901V3.7">
    <property type="protein sequence ID" value="Pp3c2_35901V3.7"/>
    <property type="gene ID" value="Pp3c2_35901"/>
</dbReference>
<dbReference type="Gene3D" id="1.20.1250.20">
    <property type="entry name" value="MFS general substrate transporter like domains"/>
    <property type="match status" value="1"/>
</dbReference>
<evidence type="ECO:0000256" key="6">
    <source>
        <dbReference type="SAM" id="MobiDB-lite"/>
    </source>
</evidence>
<dbReference type="EnsemblPlants" id="Pp3c2_35901V3.6">
    <property type="protein sequence ID" value="Pp3c2_35901V3.6"/>
    <property type="gene ID" value="Pp3c2_35901"/>
</dbReference>
<dbReference type="RefSeq" id="XP_024368348.1">
    <property type="nucleotide sequence ID" value="XM_024512580.2"/>
</dbReference>
<dbReference type="InterPro" id="IPR036259">
    <property type="entry name" value="MFS_trans_sf"/>
</dbReference>
<sequence length="737" mass="82612">MVHFGHYILDNQIPGWGEYYIGYKALKKRIKHYSQRAHASGISDEERHEIVRSFSELLDSQVEKIVLFLIERQGLLAERLQRLRKQREMANQDYYDDETGEPPCSPAVVPWVMMDEYRHIGYDLLQLLEFVELNATGIRKILKKFDKRVGFRLGHQYISSRSNHPYSQLQQVFRQVGLGAMVATISRNLAELRQENLETSSTSSVISLFRNSSLPRRVVEKEPVIQSIVETMHRLTREISIQSFVANELLLPAPKEEIAGIPGKQEDYHFMSIQLNLLNTFLYMVNYYIVVPSSDDYAELLHAPATLCGIIIGSMPLAALVSSLIYSWWSNFSYTAPLLISTLILMAGNLMYALALYFNSIWLLLLGRFLCGLGGARAINRRYISDHVPVKQLTSASAAFVSASALGMAVGPALAGALSKLNFKIYGAPVNFVTSPGWLLFAAWAGYFLLIVLFFKEPERPQPTGPISRHVSEKDLAGVNDSSRIPSTLNEPLLPSLSGDPPRPVILNLPKDLQSDEEDGKGDDSDYGDDRAVETVSELMKELTVPIRILLWIYFMLKFASELLISESSILTQYYFNWTTYQVSIFLSLLGLTVLPISAVVGNCISNIYEDRLVVLWTQITTGVGVIAILCYSPFFQYSTYQYVAAAIIIFVSTNVLEGVNMSLLAKVMSPRLSRGVFNCGLLSTEAGTLARALADGMITVAGKAGMENLLNFSMFPTLFIVVFTTVYTWIGYYTLY</sequence>
<feature type="transmembrane region" description="Helical" evidence="7">
    <location>
        <begin position="336"/>
        <end position="355"/>
    </location>
</feature>
<keyword evidence="5 7" id="KW-0472">Membrane</keyword>
<protein>
    <recommendedName>
        <fullName evidence="8">SPX domain-containing protein</fullName>
    </recommendedName>
</protein>
<dbReference type="EnsemblPlants" id="Pp3c2_35901V3.7">
    <property type="protein sequence ID" value="Pp3c2_35901V3.7"/>
    <property type="gene ID" value="Pp3c2_35901"/>
</dbReference>
<dbReference type="EnsemblPlants" id="Pp3c2_35901V3.1">
    <property type="protein sequence ID" value="Pp3c2_35901V3.1"/>
    <property type="gene ID" value="Pp3c2_35901"/>
</dbReference>
<dbReference type="EnsemblPlants" id="Pp3c2_35900V3.1">
    <property type="protein sequence ID" value="Pp3c2_35900V3.1"/>
    <property type="gene ID" value="Pp3c2_35900"/>
</dbReference>
<keyword evidence="11" id="KW-1185">Reference proteome</keyword>
<organism evidence="9">
    <name type="scientific">Physcomitrium patens</name>
    <name type="common">Spreading-leaved earth moss</name>
    <name type="synonym">Physcomitrella patens</name>
    <dbReference type="NCBI Taxonomy" id="3218"/>
    <lineage>
        <taxon>Eukaryota</taxon>
        <taxon>Viridiplantae</taxon>
        <taxon>Streptophyta</taxon>
        <taxon>Embryophyta</taxon>
        <taxon>Bryophyta</taxon>
        <taxon>Bryophytina</taxon>
        <taxon>Bryopsida</taxon>
        <taxon>Funariidae</taxon>
        <taxon>Funariales</taxon>
        <taxon>Funariaceae</taxon>
        <taxon>Physcomitrium</taxon>
    </lineage>
</organism>
<dbReference type="PANTHER" id="PTHR23510:SF64">
    <property type="entry name" value="INNER MEMBRANE TRANSPORT PROTEIN YAJR"/>
    <property type="match status" value="1"/>
</dbReference>
<evidence type="ECO:0000256" key="4">
    <source>
        <dbReference type="ARBA" id="ARBA00022989"/>
    </source>
</evidence>
<dbReference type="EMBL" id="ABEU02000002">
    <property type="protein sequence ID" value="PNR60895.1"/>
    <property type="molecule type" value="Genomic_DNA"/>
</dbReference>
<dbReference type="Pfam" id="PF07690">
    <property type="entry name" value="MFS_1"/>
    <property type="match status" value="1"/>
</dbReference>
<dbReference type="CDD" id="cd14479">
    <property type="entry name" value="SPX-MFS_plant"/>
    <property type="match status" value="1"/>
</dbReference>
<dbReference type="RefSeq" id="XP_024368344.1">
    <property type="nucleotide sequence ID" value="XM_024512576.2"/>
</dbReference>
<dbReference type="GeneID" id="112278798"/>
<evidence type="ECO:0000256" key="1">
    <source>
        <dbReference type="ARBA" id="ARBA00004141"/>
    </source>
</evidence>
<dbReference type="EnsemblPlants" id="Pp3c2_35901V3.3">
    <property type="protein sequence ID" value="Pp3c2_35901V3.3"/>
    <property type="gene ID" value="Pp3c2_35901"/>
</dbReference>
<feature type="transmembrane region" description="Helical" evidence="7">
    <location>
        <begin position="549"/>
        <end position="575"/>
    </location>
</feature>
<feature type="transmembrane region" description="Helical" evidence="7">
    <location>
        <begin position="613"/>
        <end position="635"/>
    </location>
</feature>
<dbReference type="RefSeq" id="XP_024368343.1">
    <property type="nucleotide sequence ID" value="XM_024512575.2"/>
</dbReference>
<proteinExistence type="inferred from homology"/>
<name>A0A2K1L4D7_PHYPA</name>
<dbReference type="Gramene" id="Pp3c2_35901V3.6">
    <property type="protein sequence ID" value="Pp3c2_35901V3.6"/>
    <property type="gene ID" value="Pp3c2_35901"/>
</dbReference>
<dbReference type="RefSeq" id="XP_024368346.1">
    <property type="nucleotide sequence ID" value="XM_024512578.2"/>
</dbReference>
<reference evidence="10" key="3">
    <citation type="submission" date="2020-12" db="UniProtKB">
        <authorList>
            <consortium name="EnsemblPlants"/>
        </authorList>
    </citation>
    <scope>IDENTIFICATION</scope>
</reference>
<dbReference type="InterPro" id="IPR011701">
    <property type="entry name" value="MFS"/>
</dbReference>
<dbReference type="PROSITE" id="PS51382">
    <property type="entry name" value="SPX"/>
    <property type="match status" value="1"/>
</dbReference>
<reference evidence="9 11" key="1">
    <citation type="journal article" date="2008" name="Science">
        <title>The Physcomitrella genome reveals evolutionary insights into the conquest of land by plants.</title>
        <authorList>
            <person name="Rensing S."/>
            <person name="Lang D."/>
            <person name="Zimmer A."/>
            <person name="Terry A."/>
            <person name="Salamov A."/>
            <person name="Shapiro H."/>
            <person name="Nishiyama T."/>
            <person name="Perroud P.-F."/>
            <person name="Lindquist E."/>
            <person name="Kamisugi Y."/>
            <person name="Tanahashi T."/>
            <person name="Sakakibara K."/>
            <person name="Fujita T."/>
            <person name="Oishi K."/>
            <person name="Shin-I T."/>
            <person name="Kuroki Y."/>
            <person name="Toyoda A."/>
            <person name="Suzuki Y."/>
            <person name="Hashimoto A."/>
            <person name="Yamaguchi K."/>
            <person name="Sugano A."/>
            <person name="Kohara Y."/>
            <person name="Fujiyama A."/>
            <person name="Anterola A."/>
            <person name="Aoki S."/>
            <person name="Ashton N."/>
            <person name="Barbazuk W.B."/>
            <person name="Barker E."/>
            <person name="Bennetzen J."/>
            <person name="Bezanilla M."/>
            <person name="Blankenship R."/>
            <person name="Cho S.H."/>
            <person name="Dutcher S."/>
            <person name="Estelle M."/>
            <person name="Fawcett J.A."/>
            <person name="Gundlach H."/>
            <person name="Hanada K."/>
            <person name="Heyl A."/>
            <person name="Hicks K.A."/>
            <person name="Hugh J."/>
            <person name="Lohr M."/>
            <person name="Mayer K."/>
            <person name="Melkozernov A."/>
            <person name="Murata T."/>
            <person name="Nelson D."/>
            <person name="Pils B."/>
            <person name="Prigge M."/>
            <person name="Reiss B."/>
            <person name="Renner T."/>
            <person name="Rombauts S."/>
            <person name="Rushton P."/>
            <person name="Sanderfoot A."/>
            <person name="Schween G."/>
            <person name="Shiu S.-H."/>
            <person name="Stueber K."/>
            <person name="Theodoulou F.L."/>
            <person name="Tu H."/>
            <person name="Van de Peer Y."/>
            <person name="Verrier P.J."/>
            <person name="Waters E."/>
            <person name="Wood A."/>
            <person name="Yang L."/>
            <person name="Cove D."/>
            <person name="Cuming A."/>
            <person name="Hasebe M."/>
            <person name="Lucas S."/>
            <person name="Mishler D.B."/>
            <person name="Reski R."/>
            <person name="Grigoriev I."/>
            <person name="Quatrano R.S."/>
            <person name="Boore J.L."/>
        </authorList>
    </citation>
    <scope>NUCLEOTIDE SEQUENCE [LARGE SCALE GENOMIC DNA]</scope>
    <source>
        <strain evidence="10 11">cv. Gransden 2004</strain>
    </source>
</reference>
<keyword evidence="3 7" id="KW-0812">Transmembrane</keyword>
<dbReference type="RefSeq" id="XP_024368345.1">
    <property type="nucleotide sequence ID" value="XM_024512577.2"/>
</dbReference>
<dbReference type="Gramene" id="Pp3c2_35901V3.2">
    <property type="protein sequence ID" value="Pp3c2_35901V3.2"/>
    <property type="gene ID" value="Pp3c2_35901"/>
</dbReference>
<reference evidence="9 11" key="2">
    <citation type="journal article" date="2018" name="Plant J.">
        <title>The Physcomitrella patens chromosome-scale assembly reveals moss genome structure and evolution.</title>
        <authorList>
            <person name="Lang D."/>
            <person name="Ullrich K.K."/>
            <person name="Murat F."/>
            <person name="Fuchs J."/>
            <person name="Jenkins J."/>
            <person name="Haas F.B."/>
            <person name="Piednoel M."/>
            <person name="Gundlach H."/>
            <person name="Van Bel M."/>
            <person name="Meyberg R."/>
            <person name="Vives C."/>
            <person name="Morata J."/>
            <person name="Symeonidi A."/>
            <person name="Hiss M."/>
            <person name="Muchero W."/>
            <person name="Kamisugi Y."/>
            <person name="Saleh O."/>
            <person name="Blanc G."/>
            <person name="Decker E.L."/>
            <person name="van Gessel N."/>
            <person name="Grimwood J."/>
            <person name="Hayes R.D."/>
            <person name="Graham S.W."/>
            <person name="Gunter L.E."/>
            <person name="McDaniel S.F."/>
            <person name="Hoernstein S.N.W."/>
            <person name="Larsson A."/>
            <person name="Li F.W."/>
            <person name="Perroud P.F."/>
            <person name="Phillips J."/>
            <person name="Ranjan P."/>
            <person name="Rokshar D.S."/>
            <person name="Rothfels C.J."/>
            <person name="Schneider L."/>
            <person name="Shu S."/>
            <person name="Stevenson D.W."/>
            <person name="Thummler F."/>
            <person name="Tillich M."/>
            <person name="Villarreal Aguilar J.C."/>
            <person name="Widiez T."/>
            <person name="Wong G.K."/>
            <person name="Wymore A."/>
            <person name="Zhang Y."/>
            <person name="Zimmer A.D."/>
            <person name="Quatrano R.S."/>
            <person name="Mayer K.F.X."/>
            <person name="Goodstein D."/>
            <person name="Casacuberta J.M."/>
            <person name="Vandepoele K."/>
            <person name="Reski R."/>
            <person name="Cuming A.C."/>
            <person name="Tuskan G.A."/>
            <person name="Maumus F."/>
            <person name="Salse J."/>
            <person name="Schmutz J."/>
            <person name="Rensing S.A."/>
        </authorList>
    </citation>
    <scope>NUCLEOTIDE SEQUENCE [LARGE SCALE GENOMIC DNA]</scope>
    <source>
        <strain evidence="10 11">cv. Gransden 2004</strain>
    </source>
</reference>
<dbReference type="EnsemblPlants" id="Pp3c2_35901V3.5">
    <property type="protein sequence ID" value="Pp3c2_35901V3.5"/>
    <property type="gene ID" value="Pp3c2_35901"/>
</dbReference>
<dbReference type="Gramene" id="Pp3c2_35901V3.4">
    <property type="protein sequence ID" value="Pp3c2_35901V3.4"/>
    <property type="gene ID" value="Pp3c2_35901"/>
</dbReference>
<feature type="transmembrane region" description="Helical" evidence="7">
    <location>
        <begin position="438"/>
        <end position="455"/>
    </location>
</feature>
<evidence type="ECO:0000256" key="2">
    <source>
        <dbReference type="ARBA" id="ARBA00008335"/>
    </source>
</evidence>
<dbReference type="RefSeq" id="XP_024368347.1">
    <property type="nucleotide sequence ID" value="XM_024512579.2"/>
</dbReference>
<dbReference type="InterPro" id="IPR051068">
    <property type="entry name" value="MFS_Domain-Containing_Protein"/>
</dbReference>
<accession>A0A2K1L4D7</accession>
<dbReference type="Gramene" id="Pp3c2_35901V3.1">
    <property type="protein sequence ID" value="Pp3c2_35901V3.1"/>
    <property type="gene ID" value="Pp3c2_35901"/>
</dbReference>
<feature type="transmembrane region" description="Helical" evidence="7">
    <location>
        <begin position="273"/>
        <end position="291"/>
    </location>
</feature>
<feature type="transmembrane region" description="Helical" evidence="7">
    <location>
        <begin position="581"/>
        <end position="601"/>
    </location>
</feature>
<evidence type="ECO:0000313" key="11">
    <source>
        <dbReference type="Proteomes" id="UP000006727"/>
    </source>
</evidence>
<dbReference type="InterPro" id="IPR004331">
    <property type="entry name" value="SPX_dom"/>
</dbReference>
<keyword evidence="4 7" id="KW-1133">Transmembrane helix</keyword>
<feature type="compositionally biased region" description="Polar residues" evidence="6">
    <location>
        <begin position="480"/>
        <end position="490"/>
    </location>
</feature>
<evidence type="ECO:0000256" key="5">
    <source>
        <dbReference type="ARBA" id="ARBA00023136"/>
    </source>
</evidence>
<evidence type="ECO:0000313" key="10">
    <source>
        <dbReference type="EnsemblPlants" id="Pp3c2_35900V3.1"/>
    </source>
</evidence>
<feature type="transmembrane region" description="Helical" evidence="7">
    <location>
        <begin position="399"/>
        <end position="418"/>
    </location>
</feature>
<evidence type="ECO:0000259" key="8">
    <source>
        <dbReference type="PROSITE" id="PS51382"/>
    </source>
</evidence>
<dbReference type="PaxDb" id="3218-PP1S76_188V6.1"/>
<dbReference type="OMA" id="EMANQDY"/>
<feature type="transmembrane region" description="Helical" evidence="7">
    <location>
        <begin position="715"/>
        <end position="736"/>
    </location>
</feature>
<dbReference type="Gramene" id="Pp3c2_35901V3.5">
    <property type="protein sequence ID" value="Pp3c2_35901V3.5"/>
    <property type="gene ID" value="Pp3c2_35901"/>
</dbReference>
<dbReference type="EnsemblPlants" id="Pp3c2_35901V3.2">
    <property type="protein sequence ID" value="Pp3c2_35901V3.2"/>
    <property type="gene ID" value="Pp3c2_35901"/>
</dbReference>
<dbReference type="AlphaFoldDB" id="A0A2K1L4D7"/>
<dbReference type="RefSeq" id="XP_024368342.1">
    <property type="nucleotide sequence ID" value="XM_024512574.2"/>
</dbReference>
<dbReference type="InterPro" id="IPR045264">
    <property type="entry name" value="SPXM_SPX_plant"/>
</dbReference>
<dbReference type="RefSeq" id="XP_073387362.1">
    <property type="nucleotide sequence ID" value="XM_073531261.1"/>
</dbReference>
<dbReference type="Gramene" id="Pp3c2_35900V3.1">
    <property type="protein sequence ID" value="Pp3c2_35900V3.1"/>
    <property type="gene ID" value="Pp3c2_35900"/>
</dbReference>